<sequence>MDSWARSELAAHCLRVMIELGPDGSTETADDLLARIRSAQSPVPILLHGLDDSCWPLLEYAGLRGLQTRIGVEDTVLLPDGSTASGNAELVAAAYEVLRAAG</sequence>
<dbReference type="Pfam" id="PF05853">
    <property type="entry name" value="BKACE"/>
    <property type="match status" value="1"/>
</dbReference>
<dbReference type="PANTHER" id="PTHR37418:SF1">
    <property type="entry name" value="3-KETO-5-AMINOHEXANOATE CLEAVAGE PROTEIN"/>
    <property type="match status" value="1"/>
</dbReference>
<evidence type="ECO:0008006" key="3">
    <source>
        <dbReference type="Google" id="ProtNLM"/>
    </source>
</evidence>
<dbReference type="PANTHER" id="PTHR37418">
    <property type="entry name" value="3-KETO-5-AMINOHEXANOATE CLEAVAGE ENZYME-RELATED"/>
    <property type="match status" value="1"/>
</dbReference>
<dbReference type="InterPro" id="IPR013785">
    <property type="entry name" value="Aldolase_TIM"/>
</dbReference>
<gene>
    <name evidence="1" type="ORF">MSAR_08240</name>
</gene>
<evidence type="ECO:0000313" key="1">
    <source>
        <dbReference type="EMBL" id="BBY57688.1"/>
    </source>
</evidence>
<reference evidence="1 2" key="1">
    <citation type="journal article" date="2019" name="Emerg. Microbes Infect.">
        <title>Comprehensive subspecies identification of 175 nontuberculous mycobacteria species based on 7547 genomic profiles.</title>
        <authorList>
            <person name="Matsumoto Y."/>
            <person name="Kinjo T."/>
            <person name="Motooka D."/>
            <person name="Nabeya D."/>
            <person name="Jung N."/>
            <person name="Uechi K."/>
            <person name="Horii T."/>
            <person name="Iida T."/>
            <person name="Fujita J."/>
            <person name="Nakamura S."/>
        </authorList>
    </citation>
    <scope>NUCLEOTIDE SEQUENCE [LARGE SCALE GENOMIC DNA]</scope>
    <source>
        <strain evidence="1 2">JCM 30395</strain>
    </source>
</reference>
<keyword evidence="2" id="KW-1185">Reference proteome</keyword>
<dbReference type="InterPro" id="IPR008567">
    <property type="entry name" value="BKACE"/>
</dbReference>
<dbReference type="EMBL" id="AP022595">
    <property type="protein sequence ID" value="BBY57688.1"/>
    <property type="molecule type" value="Genomic_DNA"/>
</dbReference>
<accession>A0A7I7SLP5</accession>
<dbReference type="AlphaFoldDB" id="A0A7I7SLP5"/>
<dbReference type="Gene3D" id="3.20.20.70">
    <property type="entry name" value="Aldolase class I"/>
    <property type="match status" value="1"/>
</dbReference>
<dbReference type="GO" id="GO:0043720">
    <property type="term" value="F:3-keto-5-aminohexanoate cleavage activity"/>
    <property type="evidence" value="ECO:0007669"/>
    <property type="project" value="InterPro"/>
</dbReference>
<dbReference type="KEGG" id="msar:MSAR_08240"/>
<organism evidence="1 2">
    <name type="scientific">Mycolicibacterium sarraceniae</name>
    <dbReference type="NCBI Taxonomy" id="1534348"/>
    <lineage>
        <taxon>Bacteria</taxon>
        <taxon>Bacillati</taxon>
        <taxon>Actinomycetota</taxon>
        <taxon>Actinomycetes</taxon>
        <taxon>Mycobacteriales</taxon>
        <taxon>Mycobacteriaceae</taxon>
        <taxon>Mycolicibacterium</taxon>
    </lineage>
</organism>
<protein>
    <recommendedName>
        <fullName evidence="3">Alpha/beta hydrolase</fullName>
    </recommendedName>
</protein>
<proteinExistence type="predicted"/>
<dbReference type="Proteomes" id="UP000466445">
    <property type="component" value="Chromosome"/>
</dbReference>
<evidence type="ECO:0000313" key="2">
    <source>
        <dbReference type="Proteomes" id="UP000466445"/>
    </source>
</evidence>
<name>A0A7I7SLP5_9MYCO</name>